<evidence type="ECO:0000313" key="1">
    <source>
        <dbReference type="EMBL" id="ABD80794.1"/>
    </source>
</evidence>
<dbReference type="Proteomes" id="UP000001947">
    <property type="component" value="Chromosome"/>
</dbReference>
<dbReference type="EMBL" id="CP000282">
    <property type="protein sequence ID" value="ABD80794.1"/>
    <property type="molecule type" value="Genomic_DNA"/>
</dbReference>
<dbReference type="RefSeq" id="WP_011468014.1">
    <property type="nucleotide sequence ID" value="NC_007912.1"/>
</dbReference>
<sequence>MATASEEYSAGNIQAALAAIAEEIKASPSDAKKRAFFIELLCIAGEYERADQQLNTLVVLDPQSAITVGTWRQLIRAAQTRMDVYQNNAVPDVIDQPTPVIAKSLELLVALNADDATQAAAALEQLEKVVKPLCLNVNGKAVEHWRDLDDVNAYVLELLGTNGKYFWIDYAQIESVEFDQPARPLDMLWRKVTITLKSGSVGEAFVPAVYPYKTEDDAAKLGRLTQWHEQCGLSRGEGLRTWLLGDEALTVFEVNNITASNSDQNSNETSIASEAVN</sequence>
<dbReference type="GeneID" id="98613207"/>
<dbReference type="Gene3D" id="1.25.40.10">
    <property type="entry name" value="Tetratricopeptide repeat domain"/>
    <property type="match status" value="1"/>
</dbReference>
<dbReference type="STRING" id="203122.Sde_1532"/>
<dbReference type="InterPro" id="IPR009211">
    <property type="entry name" value="TagJ"/>
</dbReference>
<dbReference type="InterPro" id="IPR011990">
    <property type="entry name" value="TPR-like_helical_dom_sf"/>
</dbReference>
<organism evidence="1 2">
    <name type="scientific">Saccharophagus degradans (strain 2-40 / ATCC 43961 / DSM 17024)</name>
    <dbReference type="NCBI Taxonomy" id="203122"/>
    <lineage>
        <taxon>Bacteria</taxon>
        <taxon>Pseudomonadati</taxon>
        <taxon>Pseudomonadota</taxon>
        <taxon>Gammaproteobacteria</taxon>
        <taxon>Cellvibrionales</taxon>
        <taxon>Cellvibrionaceae</taxon>
        <taxon>Saccharophagus</taxon>
    </lineage>
</organism>
<dbReference type="Pfam" id="PF07024">
    <property type="entry name" value="ImpE"/>
    <property type="match status" value="1"/>
</dbReference>
<dbReference type="HOGENOM" id="CLU_087908_0_0_6"/>
<dbReference type="OrthoDB" id="5416084at2"/>
<dbReference type="AlphaFoldDB" id="Q21KI5"/>
<proteinExistence type="predicted"/>
<dbReference type="eggNOG" id="COG4455">
    <property type="taxonomic scope" value="Bacteria"/>
</dbReference>
<gene>
    <name evidence="1" type="ordered locus">Sde_1532</name>
</gene>
<dbReference type="PIRSF" id="PIRSF029288">
    <property type="entry name" value="SciE_ImpE"/>
    <property type="match status" value="1"/>
</dbReference>
<dbReference type="KEGG" id="sde:Sde_1532"/>
<dbReference type="SUPFAM" id="SSF144059">
    <property type="entry name" value="ImpE-like"/>
    <property type="match status" value="1"/>
</dbReference>
<name>Q21KI5_SACD2</name>
<protein>
    <submittedName>
        <fullName evidence="1">Virulence protein, SciE type</fullName>
    </submittedName>
</protein>
<accession>Q21KI5</accession>
<evidence type="ECO:0000313" key="2">
    <source>
        <dbReference type="Proteomes" id="UP000001947"/>
    </source>
</evidence>
<keyword evidence="2" id="KW-1185">Reference proteome</keyword>
<reference evidence="1 2" key="1">
    <citation type="journal article" date="2008" name="PLoS Genet.">
        <title>Complete genome sequence of the complex carbohydrate-degrading marine bacterium, Saccharophagus degradans strain 2-40 T.</title>
        <authorList>
            <person name="Weiner R.M."/>
            <person name="Taylor L.E.II."/>
            <person name="Henrissat B."/>
            <person name="Hauser L."/>
            <person name="Land M."/>
            <person name="Coutinho P.M."/>
            <person name="Rancurel C."/>
            <person name="Saunders E.H."/>
            <person name="Longmire A.G."/>
            <person name="Zhang H."/>
            <person name="Bayer E.A."/>
            <person name="Gilbert H.J."/>
            <person name="Larimer F."/>
            <person name="Zhulin I.B."/>
            <person name="Ekborg N.A."/>
            <person name="Lamed R."/>
            <person name="Richardson P.M."/>
            <person name="Borovok I."/>
            <person name="Hutcheson S."/>
        </authorList>
    </citation>
    <scope>NUCLEOTIDE SEQUENCE [LARGE SCALE GENOMIC DNA]</scope>
    <source>
        <strain evidence="2">2-40 / ATCC 43961 / DSM 17024</strain>
    </source>
</reference>